<feature type="transmembrane region" description="Helical" evidence="1">
    <location>
        <begin position="61"/>
        <end position="79"/>
    </location>
</feature>
<sequence length="380" mass="40586">MVLDPISLKIALGIVTLTLCLLFFGSYRHTKSPYSGWWCLALVFLLGGNAAYLLTGTPQQVWADPLGNGLLVAGAMSVWSGSRSLRLLRAPLWVLVAGPVVTAVASAVENPASNAWSGGFVYLAMMGVGLGLATRELWLFRPRDSKVNRPLALAAGFLGAYYLCRSFVYLAEGPDGPEFNTFFSPATTCVITIVLLVTVSYSMTGLSNEQLINSLNERATRDGLTGLFNRTAFMERAAQEIQRQDAMDSVTTLILADLDNFKDLNDRHGHAAGDIAIQAFAAACQASVRRTDIVCRYGGEEFTILLPGADADSAVRTASEISRRLASAKAPDGITFPTVSYGIATSTVADSELVDIIAAADEALYKAKSLGRNRAVRAAG</sequence>
<dbReference type="GO" id="GO:0052621">
    <property type="term" value="F:diguanylate cyclase activity"/>
    <property type="evidence" value="ECO:0007669"/>
    <property type="project" value="TreeGrafter"/>
</dbReference>
<organism evidence="3 4">
    <name type="scientific">Arthrobacter terricola</name>
    <dbReference type="NCBI Taxonomy" id="2547396"/>
    <lineage>
        <taxon>Bacteria</taxon>
        <taxon>Bacillati</taxon>
        <taxon>Actinomycetota</taxon>
        <taxon>Actinomycetes</taxon>
        <taxon>Micrococcales</taxon>
        <taxon>Micrococcaceae</taxon>
        <taxon>Arthrobacter</taxon>
    </lineage>
</organism>
<evidence type="ECO:0000259" key="2">
    <source>
        <dbReference type="PROSITE" id="PS50887"/>
    </source>
</evidence>
<feature type="transmembrane region" description="Helical" evidence="1">
    <location>
        <begin position="91"/>
        <end position="108"/>
    </location>
</feature>
<dbReference type="InterPro" id="IPR050469">
    <property type="entry name" value="Diguanylate_Cyclase"/>
</dbReference>
<dbReference type="Pfam" id="PF00990">
    <property type="entry name" value="GGDEF"/>
    <property type="match status" value="1"/>
</dbReference>
<dbReference type="FunFam" id="3.30.70.270:FF:000001">
    <property type="entry name" value="Diguanylate cyclase domain protein"/>
    <property type="match status" value="1"/>
</dbReference>
<dbReference type="SUPFAM" id="SSF55073">
    <property type="entry name" value="Nucleotide cyclase"/>
    <property type="match status" value="1"/>
</dbReference>
<dbReference type="NCBIfam" id="TIGR00254">
    <property type="entry name" value="GGDEF"/>
    <property type="match status" value="1"/>
</dbReference>
<reference evidence="3 4" key="1">
    <citation type="submission" date="2019-03" db="EMBL/GenBank/DDBJ databases">
        <title>Whole genome sequence of Arthrobacter sp JH1-1.</title>
        <authorList>
            <person name="Trinh H.N."/>
        </authorList>
    </citation>
    <scope>NUCLEOTIDE SEQUENCE [LARGE SCALE GENOMIC DNA]</scope>
    <source>
        <strain evidence="3 4">JH1-1</strain>
    </source>
</reference>
<keyword evidence="1" id="KW-0812">Transmembrane</keyword>
<dbReference type="CDD" id="cd01949">
    <property type="entry name" value="GGDEF"/>
    <property type="match status" value="1"/>
</dbReference>
<dbReference type="RefSeq" id="WP_133203402.1">
    <property type="nucleotide sequence ID" value="NZ_SMRU01000006.1"/>
</dbReference>
<feature type="transmembrane region" description="Helical" evidence="1">
    <location>
        <begin position="36"/>
        <end position="55"/>
    </location>
</feature>
<protein>
    <submittedName>
        <fullName evidence="3">GGDEF domain-containing protein</fullName>
    </submittedName>
</protein>
<dbReference type="Proteomes" id="UP000295511">
    <property type="component" value="Unassembled WGS sequence"/>
</dbReference>
<proteinExistence type="predicted"/>
<dbReference type="PANTHER" id="PTHR45138:SF9">
    <property type="entry name" value="DIGUANYLATE CYCLASE DGCM-RELATED"/>
    <property type="match status" value="1"/>
</dbReference>
<dbReference type="SMART" id="SM00267">
    <property type="entry name" value="GGDEF"/>
    <property type="match status" value="1"/>
</dbReference>
<comment type="caution">
    <text evidence="3">The sequence shown here is derived from an EMBL/GenBank/DDBJ whole genome shotgun (WGS) entry which is preliminary data.</text>
</comment>
<feature type="transmembrane region" description="Helical" evidence="1">
    <location>
        <begin position="151"/>
        <end position="170"/>
    </location>
</feature>
<accession>A0A4R5KTL3</accession>
<feature type="transmembrane region" description="Helical" evidence="1">
    <location>
        <begin position="120"/>
        <end position="139"/>
    </location>
</feature>
<keyword evidence="4" id="KW-1185">Reference proteome</keyword>
<evidence type="ECO:0000256" key="1">
    <source>
        <dbReference type="SAM" id="Phobius"/>
    </source>
</evidence>
<keyword evidence="1" id="KW-0472">Membrane</keyword>
<dbReference type="OrthoDB" id="23692at2"/>
<keyword evidence="1" id="KW-1133">Transmembrane helix</keyword>
<dbReference type="AlphaFoldDB" id="A0A4R5KTL3"/>
<feature type="domain" description="GGDEF" evidence="2">
    <location>
        <begin position="249"/>
        <end position="380"/>
    </location>
</feature>
<dbReference type="InterPro" id="IPR043128">
    <property type="entry name" value="Rev_trsase/Diguanyl_cyclase"/>
</dbReference>
<gene>
    <name evidence="3" type="ORF">E1809_06470</name>
</gene>
<dbReference type="PANTHER" id="PTHR45138">
    <property type="entry name" value="REGULATORY COMPONENTS OF SENSORY TRANSDUCTION SYSTEM"/>
    <property type="match status" value="1"/>
</dbReference>
<evidence type="ECO:0000313" key="3">
    <source>
        <dbReference type="EMBL" id="TDF98418.1"/>
    </source>
</evidence>
<evidence type="ECO:0000313" key="4">
    <source>
        <dbReference type="Proteomes" id="UP000295511"/>
    </source>
</evidence>
<dbReference type="InterPro" id="IPR000160">
    <property type="entry name" value="GGDEF_dom"/>
</dbReference>
<dbReference type="EMBL" id="SMRU01000006">
    <property type="protein sequence ID" value="TDF98418.1"/>
    <property type="molecule type" value="Genomic_DNA"/>
</dbReference>
<feature type="transmembrane region" description="Helical" evidence="1">
    <location>
        <begin position="182"/>
        <end position="201"/>
    </location>
</feature>
<dbReference type="PROSITE" id="PS50887">
    <property type="entry name" value="GGDEF"/>
    <property type="match status" value="1"/>
</dbReference>
<dbReference type="Gene3D" id="3.30.70.270">
    <property type="match status" value="1"/>
</dbReference>
<feature type="transmembrane region" description="Helical" evidence="1">
    <location>
        <begin position="6"/>
        <end position="24"/>
    </location>
</feature>
<name>A0A4R5KTL3_9MICC</name>
<dbReference type="InterPro" id="IPR029787">
    <property type="entry name" value="Nucleotide_cyclase"/>
</dbReference>